<evidence type="ECO:0000313" key="1">
    <source>
        <dbReference type="EMBL" id="TNN67858.1"/>
    </source>
</evidence>
<reference evidence="1 2" key="1">
    <citation type="submission" date="2019-03" db="EMBL/GenBank/DDBJ databases">
        <title>First draft genome of Liparis tanakae, snailfish: a comprehensive survey of snailfish specific genes.</title>
        <authorList>
            <person name="Kim W."/>
            <person name="Song I."/>
            <person name="Jeong J.-H."/>
            <person name="Kim D."/>
            <person name="Kim S."/>
            <person name="Ryu S."/>
            <person name="Song J.Y."/>
            <person name="Lee S.K."/>
        </authorList>
    </citation>
    <scope>NUCLEOTIDE SEQUENCE [LARGE SCALE GENOMIC DNA]</scope>
    <source>
        <tissue evidence="1">Muscle</tissue>
    </source>
</reference>
<proteinExistence type="predicted"/>
<protein>
    <submittedName>
        <fullName evidence="1">Uncharacterized protein</fullName>
    </submittedName>
</protein>
<evidence type="ECO:0000313" key="2">
    <source>
        <dbReference type="Proteomes" id="UP000314294"/>
    </source>
</evidence>
<accession>A0A4Z2HPW9</accession>
<comment type="caution">
    <text evidence="1">The sequence shown here is derived from an EMBL/GenBank/DDBJ whole genome shotgun (WGS) entry which is preliminary data.</text>
</comment>
<dbReference type="EMBL" id="SRLO01000197">
    <property type="protein sequence ID" value="TNN67858.1"/>
    <property type="molecule type" value="Genomic_DNA"/>
</dbReference>
<organism evidence="1 2">
    <name type="scientific">Liparis tanakae</name>
    <name type="common">Tanaka's snailfish</name>
    <dbReference type="NCBI Taxonomy" id="230148"/>
    <lineage>
        <taxon>Eukaryota</taxon>
        <taxon>Metazoa</taxon>
        <taxon>Chordata</taxon>
        <taxon>Craniata</taxon>
        <taxon>Vertebrata</taxon>
        <taxon>Euteleostomi</taxon>
        <taxon>Actinopterygii</taxon>
        <taxon>Neopterygii</taxon>
        <taxon>Teleostei</taxon>
        <taxon>Neoteleostei</taxon>
        <taxon>Acanthomorphata</taxon>
        <taxon>Eupercaria</taxon>
        <taxon>Perciformes</taxon>
        <taxon>Cottioidei</taxon>
        <taxon>Cottales</taxon>
        <taxon>Liparidae</taxon>
        <taxon>Liparis</taxon>
    </lineage>
</organism>
<gene>
    <name evidence="1" type="ORF">EYF80_021827</name>
</gene>
<name>A0A4Z2HPW9_9TELE</name>
<dbReference type="AlphaFoldDB" id="A0A4Z2HPW9"/>
<keyword evidence="2" id="KW-1185">Reference proteome</keyword>
<sequence length="216" mass="23947">MPERTRRAQLCNVKHEDRILFSLRRSDSHNSDTERRFTGYHPLYPLALSEDDGAQCLHFCQQLVQQLVLKEGGTSQKKTTWEHLHRSIRLILSTRLSLWPLAISLRLPRGDSGLGRVVLRLSGGGAGRGRGRVAGRAGPGVLRGQLGFAPEGVSVLGRRSRVAAAQRDQQGRSVLPGDPLVGQESRLGAGRVRVEVSLEQIRLGEGRRRQKRVAFI</sequence>
<dbReference type="Proteomes" id="UP000314294">
    <property type="component" value="Unassembled WGS sequence"/>
</dbReference>